<evidence type="ECO:0000256" key="5">
    <source>
        <dbReference type="ARBA" id="ARBA00023242"/>
    </source>
</evidence>
<evidence type="ECO:0000256" key="8">
    <source>
        <dbReference type="ARBA" id="ARBA00060082"/>
    </source>
</evidence>
<evidence type="ECO:0000256" key="9">
    <source>
        <dbReference type="ARBA" id="ARBA00064429"/>
    </source>
</evidence>
<evidence type="ECO:0000259" key="11">
    <source>
        <dbReference type="Pfam" id="PF03871"/>
    </source>
</evidence>
<dbReference type="GO" id="GO:0005736">
    <property type="term" value="C:RNA polymerase I complex"/>
    <property type="evidence" value="ECO:0007669"/>
    <property type="project" value="TreeGrafter"/>
</dbReference>
<dbReference type="InterPro" id="IPR014381">
    <property type="entry name" value="Arch_Rpo5/euc_Rpb5"/>
</dbReference>
<accession>A0A6J2T8H5</accession>
<dbReference type="InterPro" id="IPR036710">
    <property type="entry name" value="RNA_pol_Rpb5_N_sf"/>
</dbReference>
<dbReference type="Pfam" id="PF01191">
    <property type="entry name" value="RNA_pol_Rpb5_C"/>
    <property type="match status" value="1"/>
</dbReference>
<dbReference type="Proteomes" id="UP000504634">
    <property type="component" value="Unplaced"/>
</dbReference>
<dbReference type="GO" id="GO:0003677">
    <property type="term" value="F:DNA binding"/>
    <property type="evidence" value="ECO:0007669"/>
    <property type="project" value="InterPro"/>
</dbReference>
<dbReference type="AlphaFoldDB" id="A0A6J2T8H5"/>
<dbReference type="FunFam" id="3.40.1340.10:FF:000001">
    <property type="entry name" value="DNA-directed RNA polymerases I, II, and III subunit RPABC1"/>
    <property type="match status" value="1"/>
</dbReference>
<evidence type="ECO:0000256" key="3">
    <source>
        <dbReference type="ARBA" id="ARBA00022478"/>
    </source>
</evidence>
<dbReference type="GO" id="GO:0003899">
    <property type="term" value="F:DNA-directed RNA polymerase activity"/>
    <property type="evidence" value="ECO:0007669"/>
    <property type="project" value="InterPro"/>
</dbReference>
<comment type="subcellular location">
    <subcellularLocation>
        <location evidence="1">Nucleus</location>
    </subcellularLocation>
</comment>
<dbReference type="PANTHER" id="PTHR10535">
    <property type="entry name" value="DNA-DIRECTED RNA POLYMERASES I, II, AND III SUBUNIT RPABC1"/>
    <property type="match status" value="1"/>
</dbReference>
<dbReference type="Gene3D" id="3.40.1340.10">
    <property type="entry name" value="RNA polymerase, Rpb5, N-terminal domain"/>
    <property type="match status" value="1"/>
</dbReference>
<dbReference type="GO" id="GO:0006366">
    <property type="term" value="P:transcription by RNA polymerase II"/>
    <property type="evidence" value="ECO:0007669"/>
    <property type="project" value="TreeGrafter"/>
</dbReference>
<dbReference type="InterPro" id="IPR035913">
    <property type="entry name" value="RPB5-like_sf"/>
</dbReference>
<dbReference type="InterPro" id="IPR000783">
    <property type="entry name" value="RNA_pol_subH/Rpb5_C"/>
</dbReference>
<dbReference type="FunFam" id="3.90.940.20:FF:000001">
    <property type="entry name" value="DNA-directed RNA polymerases I, II, and III subunit RPABC1"/>
    <property type="match status" value="1"/>
</dbReference>
<keyword evidence="5" id="KW-0539">Nucleus</keyword>
<evidence type="ECO:0000256" key="2">
    <source>
        <dbReference type="ARBA" id="ARBA00020809"/>
    </source>
</evidence>
<evidence type="ECO:0000256" key="1">
    <source>
        <dbReference type="ARBA" id="ARBA00004123"/>
    </source>
</evidence>
<evidence type="ECO:0000259" key="10">
    <source>
        <dbReference type="Pfam" id="PF01191"/>
    </source>
</evidence>
<evidence type="ECO:0000313" key="13">
    <source>
        <dbReference type="RefSeq" id="XP_030371595.1"/>
    </source>
</evidence>
<feature type="domain" description="RNA polymerase Rpb5 N-terminal" evidence="11">
    <location>
        <begin position="12"/>
        <end position="100"/>
    </location>
</feature>
<dbReference type="PROSITE" id="PS01110">
    <property type="entry name" value="RNA_POL_H_23KD"/>
    <property type="match status" value="1"/>
</dbReference>
<dbReference type="PANTHER" id="PTHR10535:SF0">
    <property type="entry name" value="DNA-DIRECTED RNA POLYMERASES I, II, AND III SUBUNIT RPABC1"/>
    <property type="match status" value="1"/>
</dbReference>
<keyword evidence="3" id="KW-0240">DNA-directed RNA polymerase</keyword>
<sequence length="215" mass="25187">MSKFLFTDKVVTQNLWRIRKTMAQMVHDRGYLVSSNEKDQTLEEFSAEFGRYPVSEKKPLRSDLTMMVAHIDDPKDVILVYFSDDIKVGIKTIRDCVTRMNTADIFHAILIIRSRMTPTARMSLQELPRYRMEYFTERELMYNITEHEMVPKHIALTEAEKSELLAHYKVKMSQLMRITTTDVVARYYGLKKGQVVKIIRSSETAGRYISYRAVV</sequence>
<evidence type="ECO:0000256" key="4">
    <source>
        <dbReference type="ARBA" id="ARBA00023163"/>
    </source>
</evidence>
<dbReference type="PIRSF" id="PIRSF000747">
    <property type="entry name" value="RPB5"/>
    <property type="match status" value="1"/>
</dbReference>
<dbReference type="Pfam" id="PF03871">
    <property type="entry name" value="RNA_pol_Rpb5_N"/>
    <property type="match status" value="1"/>
</dbReference>
<dbReference type="GO" id="GO:0042797">
    <property type="term" value="P:tRNA transcription by RNA polymerase III"/>
    <property type="evidence" value="ECO:0007669"/>
    <property type="project" value="TreeGrafter"/>
</dbReference>
<dbReference type="SUPFAM" id="SSF53036">
    <property type="entry name" value="Eukaryotic RPB5 N-terminal domain"/>
    <property type="match status" value="1"/>
</dbReference>
<evidence type="ECO:0000256" key="6">
    <source>
        <dbReference type="ARBA" id="ARBA00025765"/>
    </source>
</evidence>
<organism evidence="12 13">
    <name type="scientific">Drosophila lebanonensis</name>
    <name type="common">Fruit fly</name>
    <name type="synonym">Scaptodrosophila lebanonensis</name>
    <dbReference type="NCBI Taxonomy" id="7225"/>
    <lineage>
        <taxon>Eukaryota</taxon>
        <taxon>Metazoa</taxon>
        <taxon>Ecdysozoa</taxon>
        <taxon>Arthropoda</taxon>
        <taxon>Hexapoda</taxon>
        <taxon>Insecta</taxon>
        <taxon>Pterygota</taxon>
        <taxon>Neoptera</taxon>
        <taxon>Endopterygota</taxon>
        <taxon>Diptera</taxon>
        <taxon>Brachycera</taxon>
        <taxon>Muscomorpha</taxon>
        <taxon>Ephydroidea</taxon>
        <taxon>Drosophilidae</taxon>
        <taxon>Scaptodrosophila</taxon>
    </lineage>
</organism>
<dbReference type="OrthoDB" id="248779at2759"/>
<dbReference type="GO" id="GO:0005666">
    <property type="term" value="C:RNA polymerase III complex"/>
    <property type="evidence" value="ECO:0007669"/>
    <property type="project" value="TreeGrafter"/>
</dbReference>
<feature type="domain" description="RNA polymerase subunit H/Rpb5 C-terminal" evidence="10">
    <location>
        <begin position="142"/>
        <end position="214"/>
    </location>
</feature>
<dbReference type="HAMAP" id="MF_00025">
    <property type="entry name" value="RNApol_Rpo5_RPB5"/>
    <property type="match status" value="1"/>
</dbReference>
<protein>
    <recommendedName>
        <fullName evidence="2">DNA-directed RNA polymerases I, II, and III subunit RPABC1</fullName>
    </recommendedName>
    <alternativeName>
        <fullName evidence="7">RPB5 homolog</fullName>
    </alternativeName>
</protein>
<dbReference type="GeneID" id="115621905"/>
<comment type="similarity">
    <text evidence="6">Belongs to the archaeal Rpo5/eukaryotic RPB5 RNA polymerase subunit family.</text>
</comment>
<keyword evidence="12" id="KW-1185">Reference proteome</keyword>
<proteinExistence type="inferred from homology"/>
<name>A0A6J2T8H5_DROLE</name>
<dbReference type="RefSeq" id="XP_030371595.1">
    <property type="nucleotide sequence ID" value="XM_030515735.1"/>
</dbReference>
<dbReference type="InterPro" id="IPR005571">
    <property type="entry name" value="RNA_pol_Rpb5_N"/>
</dbReference>
<evidence type="ECO:0000313" key="12">
    <source>
        <dbReference type="Proteomes" id="UP000504634"/>
    </source>
</evidence>
<comment type="function">
    <text evidence="8">DNA-dependent RNA polymerase catalyzes the transcription of DNA into RNA using the four ribonucleoside triphosphates as substrates. Common component of RNA polymerases I, II and III which synthesize ribosomal RNA precursors, mRNA precursors and many functional non-coding RNAs, and small RNAs, such as 5S rRNA and tRNAs, respectively. Pol II is the central component of the basal RNA polymerase II transcription machinery. Pols are composed of mobile elements that move relative to each other. In Pol II, RPB5 is part of the lower jaw surrounding the central large cleft and thought to grab the incoming DNA template. Seems to be the major component in this process.</text>
</comment>
<keyword evidence="4" id="KW-0804">Transcription</keyword>
<evidence type="ECO:0000256" key="7">
    <source>
        <dbReference type="ARBA" id="ARBA00032836"/>
    </source>
</evidence>
<reference evidence="13" key="1">
    <citation type="submission" date="2025-08" db="UniProtKB">
        <authorList>
            <consortium name="RefSeq"/>
        </authorList>
    </citation>
    <scope>IDENTIFICATION</scope>
    <source>
        <strain evidence="13">11010-0011.00</strain>
        <tissue evidence="13">Whole body</tissue>
    </source>
</reference>
<gene>
    <name evidence="13" type="primary">LOC115621905</name>
</gene>
<dbReference type="GO" id="GO:0006362">
    <property type="term" value="P:transcription elongation by RNA polymerase I"/>
    <property type="evidence" value="ECO:0007669"/>
    <property type="project" value="TreeGrafter"/>
</dbReference>
<dbReference type="SUPFAM" id="SSF55287">
    <property type="entry name" value="RPB5-like RNA polymerase subunit"/>
    <property type="match status" value="1"/>
</dbReference>
<dbReference type="Gene3D" id="3.90.940.20">
    <property type="entry name" value="RPB5-like RNA polymerase subunit"/>
    <property type="match status" value="1"/>
</dbReference>
<comment type="subunit">
    <text evidence="9">Component of the RNA polymerase I (Pol I), RNA polymerase II (Pol II) and RNA polymerase III (Pol III) complexes consisting of at least 13, 12 and 17 subunits, respectively. In RNA Pol II, this subunit is present in 2-fold molar excess over the other subunits.</text>
</comment>
<dbReference type="GO" id="GO:0005665">
    <property type="term" value="C:RNA polymerase II, core complex"/>
    <property type="evidence" value="ECO:0007669"/>
    <property type="project" value="TreeGrafter"/>
</dbReference>
<dbReference type="InterPro" id="IPR020608">
    <property type="entry name" value="RNA_pol_subH/Rpb5_CS"/>
</dbReference>